<dbReference type="InterPro" id="IPR020635">
    <property type="entry name" value="Tyr_kinase_cat_dom"/>
</dbReference>
<comment type="similarity">
    <text evidence="2">Belongs to the peptidase S8 family.</text>
</comment>
<evidence type="ECO:0000256" key="1">
    <source>
        <dbReference type="ARBA" id="ARBA00004613"/>
    </source>
</evidence>
<evidence type="ECO:0000256" key="4">
    <source>
        <dbReference type="ARBA" id="ARBA00022729"/>
    </source>
</evidence>
<gene>
    <name evidence="11" type="ORF">NC653_023325</name>
</gene>
<keyword evidence="8" id="KW-0472">Membrane</keyword>
<dbReference type="Gene3D" id="3.40.50.200">
    <property type="entry name" value="Peptidase S8/S53 domain"/>
    <property type="match status" value="2"/>
</dbReference>
<dbReference type="SUPFAM" id="SSF52743">
    <property type="entry name" value="Subtilisin-like"/>
    <property type="match status" value="1"/>
</dbReference>
<dbReference type="GO" id="GO:0005576">
    <property type="term" value="C:extracellular region"/>
    <property type="evidence" value="ECO:0007669"/>
    <property type="project" value="UniProtKB-SubCell"/>
</dbReference>
<feature type="transmembrane region" description="Helical" evidence="8">
    <location>
        <begin position="296"/>
        <end position="319"/>
    </location>
</feature>
<dbReference type="PROSITE" id="PS50011">
    <property type="entry name" value="PROTEIN_KINASE_DOM"/>
    <property type="match status" value="1"/>
</dbReference>
<dbReference type="InterPro" id="IPR015500">
    <property type="entry name" value="Peptidase_S8_subtilisin-rel"/>
</dbReference>
<comment type="caution">
    <text evidence="11">The sequence shown here is derived from an EMBL/GenBank/DDBJ whole genome shotgun (WGS) entry which is preliminary data.</text>
</comment>
<keyword evidence="6" id="KW-0720">Serine protease</keyword>
<dbReference type="InterPro" id="IPR001245">
    <property type="entry name" value="Ser-Thr/Tyr_kinase_cat_dom"/>
</dbReference>
<evidence type="ECO:0000256" key="6">
    <source>
        <dbReference type="ARBA" id="ARBA00022825"/>
    </source>
</evidence>
<feature type="region of interest" description="Disordered" evidence="7">
    <location>
        <begin position="330"/>
        <end position="355"/>
    </location>
</feature>
<dbReference type="Gene3D" id="1.10.510.10">
    <property type="entry name" value="Transferase(Phosphotransferase) domain 1"/>
    <property type="match status" value="1"/>
</dbReference>
<evidence type="ECO:0000313" key="11">
    <source>
        <dbReference type="EMBL" id="KAJ6985321.1"/>
    </source>
</evidence>
<feature type="signal peptide" evidence="9">
    <location>
        <begin position="1"/>
        <end position="26"/>
    </location>
</feature>
<feature type="region of interest" description="Disordered" evidence="7">
    <location>
        <begin position="578"/>
        <end position="607"/>
    </location>
</feature>
<evidence type="ECO:0000256" key="3">
    <source>
        <dbReference type="ARBA" id="ARBA00022670"/>
    </source>
</evidence>
<dbReference type="PRINTS" id="PR00723">
    <property type="entry name" value="SUBTILISIN"/>
</dbReference>
<keyword evidence="8" id="KW-1133">Transmembrane helix</keyword>
<evidence type="ECO:0000256" key="9">
    <source>
        <dbReference type="SAM" id="SignalP"/>
    </source>
</evidence>
<keyword evidence="3" id="KW-0645">Protease</keyword>
<evidence type="ECO:0000256" key="2">
    <source>
        <dbReference type="ARBA" id="ARBA00011073"/>
    </source>
</evidence>
<dbReference type="InterPro" id="IPR008271">
    <property type="entry name" value="Ser/Thr_kinase_AS"/>
</dbReference>
<organism evidence="11 12">
    <name type="scientific">Populus alba x Populus x berolinensis</name>
    <dbReference type="NCBI Taxonomy" id="444605"/>
    <lineage>
        <taxon>Eukaryota</taxon>
        <taxon>Viridiplantae</taxon>
        <taxon>Streptophyta</taxon>
        <taxon>Embryophyta</taxon>
        <taxon>Tracheophyta</taxon>
        <taxon>Spermatophyta</taxon>
        <taxon>Magnoliopsida</taxon>
        <taxon>eudicotyledons</taxon>
        <taxon>Gunneridae</taxon>
        <taxon>Pentapetalae</taxon>
        <taxon>rosids</taxon>
        <taxon>fabids</taxon>
        <taxon>Malpighiales</taxon>
        <taxon>Salicaceae</taxon>
        <taxon>Saliceae</taxon>
        <taxon>Populus</taxon>
    </lineage>
</organism>
<keyword evidence="12" id="KW-1185">Reference proteome</keyword>
<dbReference type="Pfam" id="PF19160">
    <property type="entry name" value="SPARK"/>
    <property type="match status" value="1"/>
</dbReference>
<evidence type="ECO:0000256" key="8">
    <source>
        <dbReference type="SAM" id="Phobius"/>
    </source>
</evidence>
<feature type="transmembrane region" description="Helical" evidence="8">
    <location>
        <begin position="213"/>
        <end position="233"/>
    </location>
</feature>
<evidence type="ECO:0000313" key="12">
    <source>
        <dbReference type="Proteomes" id="UP001164929"/>
    </source>
</evidence>
<proteinExistence type="inferred from homology"/>
<keyword evidence="4 9" id="KW-0732">Signal</keyword>
<dbReference type="InterPro" id="IPR000719">
    <property type="entry name" value="Prot_kinase_dom"/>
</dbReference>
<reference evidence="11" key="1">
    <citation type="journal article" date="2023" name="Mol. Ecol. Resour.">
        <title>Chromosome-level genome assembly of a triploid poplar Populus alba 'Berolinensis'.</title>
        <authorList>
            <person name="Chen S."/>
            <person name="Yu Y."/>
            <person name="Wang X."/>
            <person name="Wang S."/>
            <person name="Zhang T."/>
            <person name="Zhou Y."/>
            <person name="He R."/>
            <person name="Meng N."/>
            <person name="Wang Y."/>
            <person name="Liu W."/>
            <person name="Liu Z."/>
            <person name="Liu J."/>
            <person name="Guo Q."/>
            <person name="Huang H."/>
            <person name="Sederoff R.R."/>
            <person name="Wang G."/>
            <person name="Qu G."/>
            <person name="Chen S."/>
        </authorList>
    </citation>
    <scope>NUCLEOTIDE SEQUENCE</scope>
    <source>
        <strain evidence="11">SC-2020</strain>
    </source>
</reference>
<dbReference type="Proteomes" id="UP001164929">
    <property type="component" value="Chromosome 9"/>
</dbReference>
<sequence length="994" mass="109093">MVVYRHALLVLGLLAFIAKQLPSTTADCPLDLSGSNFTLAAAVCSNKDKRGQCCRYINAFLAISIARYANTTSNLGVASNVSDICLHSISQTMQLYGVPSNATIFCGLGTKIPVNYECGGRTTITQMLESPKFVSVAQNCRLPLSLKSDCKRCLNAGIIYLHHLVGTDNNVTLSTCRDAAFTALASQFDDASAVEIASCFFGVQGLNTPSVEVQILTAIGVSLIVSTIGLLWEQTSHKRLLFYVLLSTSLFICVSEPPPSSVTPEAPPSPLTAAGPSQVMLGLPLKSTHHPYHLTLVPIVGIAVTTVAFVMLIVLIVLIRRKSRELEESENIDKTFPRSIPPPRPTRKFQEASGSPLSWQTRMQIAIDVANALEYLHFYCDPPLCHRDIKSSNILLDENFVAKVADFGLAHASKDGSICFEPVNTDIRGTPGIPLTWTSFRLLRLLLDGAHRGKAGQGLRSNKSLDFCMRVQTQCIAGLCGLWKMKSVKEVKDEEERAGENHTRVMLFFTVGMEDILLPLQAHRGRIVAEAFYLKLALHNLPPIFSLFEAIICNRMPQSPIRDTKILIHLNNPSRCEGKKLGTGSKRSKSGTTTPLEAHASQSHKEPRFLTTLAETSPKGGCLEQEDPTEVFLGLNKRAGAWPAGKFGDDVIIGVLDTGIWPESESFNDKNMPPVPQRWRGICETGTEFNTSYCNKKLIVPVYFGLGNRSKEVCDWNSLDPKDVAGKFLFCDYDDESSQFRQMSENDRYGPDIAGATGAIFSEDDAEFLHPDYFYMPIVIVSTKDGNLLKNYIMNTTNATVSVKFGLTLLGNKPAPKVAYFSSRGPDRRSPWTLKPDILDPGYHILAAWVPKRGFAPIREDDYLLTDYALVSGTSMPCPHVAGIAALLKAAHRDWSPAAIRSALMTTADVIDNADGRIIDMTTEVAGTPLDFGAVHVNPNKAMDPGLVYDIVAEDYINYLCAMNYTSQQVQIITGTSNFTCQYARLDLKYPSFS</sequence>
<dbReference type="SMART" id="SM00219">
    <property type="entry name" value="TyrKc"/>
    <property type="match status" value="1"/>
</dbReference>
<accession>A0AAD6MHA2</accession>
<name>A0AAD6MHA2_9ROSI</name>
<feature type="compositionally biased region" description="Low complexity" evidence="7">
    <location>
        <begin position="582"/>
        <end position="594"/>
    </location>
</feature>
<dbReference type="Pfam" id="PF07714">
    <property type="entry name" value="PK_Tyr_Ser-Thr"/>
    <property type="match status" value="1"/>
</dbReference>
<comment type="subcellular location">
    <subcellularLocation>
        <location evidence="1">Secreted</location>
    </subcellularLocation>
</comment>
<evidence type="ECO:0000256" key="5">
    <source>
        <dbReference type="ARBA" id="ARBA00022801"/>
    </source>
</evidence>
<dbReference type="GO" id="GO:0004713">
    <property type="term" value="F:protein tyrosine kinase activity"/>
    <property type="evidence" value="ECO:0007669"/>
    <property type="project" value="InterPro"/>
</dbReference>
<evidence type="ECO:0000259" key="10">
    <source>
        <dbReference type="PROSITE" id="PS50011"/>
    </source>
</evidence>
<dbReference type="SUPFAM" id="SSF56112">
    <property type="entry name" value="Protein kinase-like (PK-like)"/>
    <property type="match status" value="1"/>
</dbReference>
<dbReference type="InterPro" id="IPR036852">
    <property type="entry name" value="Peptidase_S8/S53_dom_sf"/>
</dbReference>
<protein>
    <recommendedName>
        <fullName evidence="10">Protein kinase domain-containing protein</fullName>
    </recommendedName>
</protein>
<dbReference type="GO" id="GO:0006508">
    <property type="term" value="P:proteolysis"/>
    <property type="evidence" value="ECO:0007669"/>
    <property type="project" value="UniProtKB-KW"/>
</dbReference>
<dbReference type="InterPro" id="IPR043891">
    <property type="entry name" value="SPARK"/>
</dbReference>
<dbReference type="InterPro" id="IPR045051">
    <property type="entry name" value="SBT"/>
</dbReference>
<dbReference type="PANTHER" id="PTHR10795">
    <property type="entry name" value="PROPROTEIN CONVERTASE SUBTILISIN/KEXIN"/>
    <property type="match status" value="1"/>
</dbReference>
<dbReference type="AlphaFoldDB" id="A0AAD6MHA2"/>
<dbReference type="InterPro" id="IPR011009">
    <property type="entry name" value="Kinase-like_dom_sf"/>
</dbReference>
<feature type="domain" description="Protein kinase" evidence="10">
    <location>
        <begin position="213"/>
        <end position="633"/>
    </location>
</feature>
<dbReference type="PROSITE" id="PS00108">
    <property type="entry name" value="PROTEIN_KINASE_ST"/>
    <property type="match status" value="1"/>
</dbReference>
<dbReference type="Gene3D" id="3.50.30.30">
    <property type="match status" value="1"/>
</dbReference>
<dbReference type="InterPro" id="IPR000209">
    <property type="entry name" value="Peptidase_S8/S53_dom"/>
</dbReference>
<evidence type="ECO:0000256" key="7">
    <source>
        <dbReference type="SAM" id="MobiDB-lite"/>
    </source>
</evidence>
<dbReference type="Pfam" id="PF00082">
    <property type="entry name" value="Peptidase_S8"/>
    <property type="match status" value="1"/>
</dbReference>
<dbReference type="EMBL" id="JAQIZT010000009">
    <property type="protein sequence ID" value="KAJ6985321.1"/>
    <property type="molecule type" value="Genomic_DNA"/>
</dbReference>
<keyword evidence="8" id="KW-0812">Transmembrane</keyword>
<feature type="chain" id="PRO_5042035729" description="Protein kinase domain-containing protein" evidence="9">
    <location>
        <begin position="27"/>
        <end position="994"/>
    </location>
</feature>
<dbReference type="GO" id="GO:0004252">
    <property type="term" value="F:serine-type endopeptidase activity"/>
    <property type="evidence" value="ECO:0007669"/>
    <property type="project" value="InterPro"/>
</dbReference>
<dbReference type="GO" id="GO:0005524">
    <property type="term" value="F:ATP binding"/>
    <property type="evidence" value="ECO:0007669"/>
    <property type="project" value="InterPro"/>
</dbReference>
<keyword evidence="5" id="KW-0378">Hydrolase</keyword>